<dbReference type="SUPFAM" id="SSF53850">
    <property type="entry name" value="Periplasmic binding protein-like II"/>
    <property type="match status" value="1"/>
</dbReference>
<evidence type="ECO:0000256" key="4">
    <source>
        <dbReference type="SAM" id="SignalP"/>
    </source>
</evidence>
<proteinExistence type="inferred from homology"/>
<evidence type="ECO:0000256" key="3">
    <source>
        <dbReference type="ARBA" id="ARBA00022729"/>
    </source>
</evidence>
<dbReference type="InterPro" id="IPR000914">
    <property type="entry name" value="SBP_5_dom"/>
</dbReference>
<dbReference type="Gene3D" id="3.10.105.10">
    <property type="entry name" value="Dipeptide-binding Protein, Domain 3"/>
    <property type="match status" value="1"/>
</dbReference>
<dbReference type="Pfam" id="PF00496">
    <property type="entry name" value="SBP_bac_5"/>
    <property type="match status" value="1"/>
</dbReference>
<keyword evidence="2" id="KW-0813">Transport</keyword>
<evidence type="ECO:0000256" key="1">
    <source>
        <dbReference type="ARBA" id="ARBA00005695"/>
    </source>
</evidence>
<dbReference type="Proteomes" id="UP001495147">
    <property type="component" value="Unassembled WGS sequence"/>
</dbReference>
<comment type="similarity">
    <text evidence="1">Belongs to the bacterial solute-binding protein 5 family.</text>
</comment>
<dbReference type="PANTHER" id="PTHR30290:SF9">
    <property type="entry name" value="OLIGOPEPTIDE-BINDING PROTEIN APPA"/>
    <property type="match status" value="1"/>
</dbReference>
<dbReference type="PANTHER" id="PTHR30290">
    <property type="entry name" value="PERIPLASMIC BINDING COMPONENT OF ABC TRANSPORTER"/>
    <property type="match status" value="1"/>
</dbReference>
<accession>A0ABV0FZK0</accession>
<name>A0ABV0FZK0_9BURK</name>
<protein>
    <submittedName>
        <fullName evidence="6">ABC transporter substrate-binding protein</fullName>
    </submittedName>
</protein>
<evidence type="ECO:0000313" key="6">
    <source>
        <dbReference type="EMBL" id="MEO3690992.1"/>
    </source>
</evidence>
<dbReference type="CDD" id="cd08498">
    <property type="entry name" value="PBP2_NikA_DppA_OppA_like_2"/>
    <property type="match status" value="1"/>
</dbReference>
<dbReference type="RefSeq" id="WP_347703836.1">
    <property type="nucleotide sequence ID" value="NZ_JBDPZD010000002.1"/>
</dbReference>
<dbReference type="EMBL" id="JBDPZD010000002">
    <property type="protein sequence ID" value="MEO3690992.1"/>
    <property type="molecule type" value="Genomic_DNA"/>
</dbReference>
<dbReference type="Gene3D" id="3.40.190.10">
    <property type="entry name" value="Periplasmic binding protein-like II"/>
    <property type="match status" value="1"/>
</dbReference>
<dbReference type="InterPro" id="IPR039424">
    <property type="entry name" value="SBP_5"/>
</dbReference>
<organism evidence="6 7">
    <name type="scientific">Roseateles paludis</name>
    <dbReference type="NCBI Taxonomy" id="3145238"/>
    <lineage>
        <taxon>Bacteria</taxon>
        <taxon>Pseudomonadati</taxon>
        <taxon>Pseudomonadota</taxon>
        <taxon>Betaproteobacteria</taxon>
        <taxon>Burkholderiales</taxon>
        <taxon>Sphaerotilaceae</taxon>
        <taxon>Roseateles</taxon>
    </lineage>
</organism>
<gene>
    <name evidence="6" type="ORF">ABDJ85_05875</name>
</gene>
<reference evidence="6 7" key="1">
    <citation type="submission" date="2024-05" db="EMBL/GenBank/DDBJ databases">
        <title>Roseateles sp. DJS-2-20 16S ribosomal RNA gene Genome sequencing and assembly.</title>
        <authorList>
            <person name="Woo H."/>
        </authorList>
    </citation>
    <scope>NUCLEOTIDE SEQUENCE [LARGE SCALE GENOMIC DNA]</scope>
    <source>
        <strain evidence="6 7">DJS-2-20</strain>
    </source>
</reference>
<feature type="chain" id="PRO_5045806674" evidence="4">
    <location>
        <begin position="19"/>
        <end position="523"/>
    </location>
</feature>
<evidence type="ECO:0000256" key="2">
    <source>
        <dbReference type="ARBA" id="ARBA00022448"/>
    </source>
</evidence>
<dbReference type="PIRSF" id="PIRSF002741">
    <property type="entry name" value="MppA"/>
    <property type="match status" value="1"/>
</dbReference>
<feature type="signal peptide" evidence="4">
    <location>
        <begin position="1"/>
        <end position="18"/>
    </location>
</feature>
<keyword evidence="3 4" id="KW-0732">Signal</keyword>
<dbReference type="InterPro" id="IPR030678">
    <property type="entry name" value="Peptide/Ni-bd"/>
</dbReference>
<evidence type="ECO:0000259" key="5">
    <source>
        <dbReference type="Pfam" id="PF00496"/>
    </source>
</evidence>
<sequence>MKLALPLVALALTLSSHAQTLRWASQGDMQTLDPHSQNEILTNTLNNHIYEALARRDKDMRVVPALALEWVQSTPLLWKVKLRPGVKFHDGTPFTAEDVVFSMARLRDANSPHRVYANAVGVPKAVDPLTVVFALERPNPVFPEMLVNLFVMSKRWSEAHNVARPLDFRKQEESYASINANGTGPFMLVSRQPGVKTVFKRNPGWWGKFEGNLQGFTYLPIGNDATRTAALLSGEVDFVMDPPPRDVERLRSQGGVQVVDGQENRLIFIGMDQSRDKLLYGQVQGDKNPFKDLRVRRALYQTIDIQAIKTKLMNGYSVPTGGLTPSPLGAYNDAALEARLPYDLAAARKLMQEAGYADGFEVTLDCPNNRYINDEKICVALAGMWAQLKVKVRVNAMPRALFFPKMEKYDTSLYLAGWGGGSTDAETMLTPILRSRGEQGVGVSNYGGWVNNEADALAAKSTIETDPAKRQKLVKAALAGFRDQVNIIPLHRQMIPWALRVGFKVPHSPNNAPSMDWASAPSK</sequence>
<feature type="domain" description="Solute-binding protein family 5" evidence="5">
    <location>
        <begin position="62"/>
        <end position="437"/>
    </location>
</feature>
<evidence type="ECO:0000313" key="7">
    <source>
        <dbReference type="Proteomes" id="UP001495147"/>
    </source>
</evidence>
<comment type="caution">
    <text evidence="6">The sequence shown here is derived from an EMBL/GenBank/DDBJ whole genome shotgun (WGS) entry which is preliminary data.</text>
</comment>
<keyword evidence="7" id="KW-1185">Reference proteome</keyword>